<accession>A0A1U7ZGW9</accession>
<dbReference type="InParanoid" id="A0A1U7ZGW9"/>
<dbReference type="OMA" id="SSIHEYC"/>
<sequence length="279" mass="32076">MRGEPANRNPNRYCHFHQDIRHDTKSCHNLKDEIEELIHCGYLKQFIKYKDKDRRPIVHHRDALESSRWNNREQPPRDPPAQEKSINGVINMITSGSIVAGCSTATGKNVVQELEHEDENLSKRPRVEEVIYFTEDNARRIQYSNDDALVVKMVINDFEVKQILVYSSNSSDILFLEAFEKMELDQKDLQLADMPQVGFNGDVVKPLGRIKLSVVARAEPNTIQFKHTFLVVATLSPYNIILGQPILHALHTVVTTYYLSMKFLMRYGVGVVRGDQLEL</sequence>
<reference evidence="3" key="1">
    <citation type="submission" date="2025-08" db="UniProtKB">
        <authorList>
            <consortium name="RefSeq"/>
        </authorList>
    </citation>
    <scope>IDENTIFICATION</scope>
</reference>
<evidence type="ECO:0000313" key="2">
    <source>
        <dbReference type="Proteomes" id="UP000189703"/>
    </source>
</evidence>
<dbReference type="RefSeq" id="XP_010253015.1">
    <property type="nucleotide sequence ID" value="XM_010254713.1"/>
</dbReference>
<evidence type="ECO:0000313" key="3">
    <source>
        <dbReference type="RefSeq" id="XP_010253015.1"/>
    </source>
</evidence>
<dbReference type="GeneID" id="104594430"/>
<gene>
    <name evidence="3" type="primary">LOC104594430</name>
</gene>
<organism evidence="2 3">
    <name type="scientific">Nelumbo nucifera</name>
    <name type="common">Sacred lotus</name>
    <dbReference type="NCBI Taxonomy" id="4432"/>
    <lineage>
        <taxon>Eukaryota</taxon>
        <taxon>Viridiplantae</taxon>
        <taxon>Streptophyta</taxon>
        <taxon>Embryophyta</taxon>
        <taxon>Tracheophyta</taxon>
        <taxon>Spermatophyta</taxon>
        <taxon>Magnoliopsida</taxon>
        <taxon>Proteales</taxon>
        <taxon>Nelumbonaceae</taxon>
        <taxon>Nelumbo</taxon>
    </lineage>
</organism>
<dbReference type="OrthoDB" id="1739701at2759"/>
<evidence type="ECO:0000256" key="1">
    <source>
        <dbReference type="SAM" id="MobiDB-lite"/>
    </source>
</evidence>
<feature type="compositionally biased region" description="Basic and acidic residues" evidence="1">
    <location>
        <begin position="65"/>
        <end position="76"/>
    </location>
</feature>
<dbReference type="KEGG" id="nnu:104594430"/>
<keyword evidence="2" id="KW-1185">Reference proteome</keyword>
<dbReference type="Proteomes" id="UP000189703">
    <property type="component" value="Unplaced"/>
</dbReference>
<dbReference type="eggNOG" id="KOG0017">
    <property type="taxonomic scope" value="Eukaryota"/>
</dbReference>
<dbReference type="PANTHER" id="PTHR33240">
    <property type="entry name" value="OS08G0508500 PROTEIN"/>
    <property type="match status" value="1"/>
</dbReference>
<dbReference type="CDD" id="cd00303">
    <property type="entry name" value="retropepsin_like"/>
    <property type="match status" value="1"/>
</dbReference>
<protein>
    <submittedName>
        <fullName evidence="3">Uncharacterized protein LOC104594430</fullName>
    </submittedName>
</protein>
<name>A0A1U7ZGW9_NELNU</name>
<feature type="region of interest" description="Disordered" evidence="1">
    <location>
        <begin position="65"/>
        <end position="84"/>
    </location>
</feature>
<dbReference type="AlphaFoldDB" id="A0A1U7ZGW9"/>
<proteinExistence type="predicted"/>
<dbReference type="PANTHER" id="PTHR33240:SF17">
    <property type="entry name" value="EUKARYOTIC PEPTIDE CHAIN RELEASE FACTOR GTP-BINDING SUBUNIT-LIKE"/>
    <property type="match status" value="1"/>
</dbReference>